<dbReference type="EMBL" id="CP143423">
    <property type="protein sequence ID" value="WVX48336.1"/>
    <property type="molecule type" value="Genomic_DNA"/>
</dbReference>
<evidence type="ECO:0000256" key="2">
    <source>
        <dbReference type="ARBA" id="ARBA00022737"/>
    </source>
</evidence>
<keyword evidence="1" id="KW-0433">Leucine-rich repeat</keyword>
<keyword evidence="2" id="KW-0677">Repeat</keyword>
<reference evidence="4" key="1">
    <citation type="submission" date="2024-01" db="EMBL/GenBank/DDBJ databases">
        <title>Roseobacter fucihabitans sp. nov., isolated from the brown alga Fucus spiralis.</title>
        <authorList>
            <person name="Hahnke S."/>
            <person name="Berger M."/>
            <person name="Schlingloff A."/>
            <person name="Athale I."/>
            <person name="Neumann-Schaal M."/>
            <person name="Adenaya A."/>
            <person name="Poehlein A."/>
            <person name="Daniel R."/>
            <person name="Pertersen J."/>
            <person name="Brinkhoff T."/>
        </authorList>
    </citation>
    <scope>NUCLEOTIDE SEQUENCE [LARGE SCALE GENOMIC DNA]</scope>
    <source>
        <strain evidence="4">B14</strain>
    </source>
</reference>
<evidence type="ECO:0000313" key="4">
    <source>
        <dbReference type="Proteomes" id="UP001318682"/>
    </source>
</evidence>
<gene>
    <name evidence="3" type="ORF">ROLI_014160</name>
</gene>
<organism evidence="3 4">
    <name type="scientific">Roseobacter fucihabitans</name>
    <dbReference type="NCBI Taxonomy" id="1537242"/>
    <lineage>
        <taxon>Bacteria</taxon>
        <taxon>Pseudomonadati</taxon>
        <taxon>Pseudomonadota</taxon>
        <taxon>Alphaproteobacteria</taxon>
        <taxon>Rhodobacterales</taxon>
        <taxon>Roseobacteraceae</taxon>
        <taxon>Roseobacter</taxon>
    </lineage>
</organism>
<dbReference type="PANTHER" id="PTHR46652:SF3">
    <property type="entry name" value="LEUCINE-RICH REPEAT-CONTAINING PROTEIN 9"/>
    <property type="match status" value="1"/>
</dbReference>
<protein>
    <recommendedName>
        <fullName evidence="5">Leucine-rich repeat domain-containing protein</fullName>
    </recommendedName>
</protein>
<dbReference type="SUPFAM" id="SSF52058">
    <property type="entry name" value="L domain-like"/>
    <property type="match status" value="1"/>
</dbReference>
<name>A0ABZ2BR63_9RHOB</name>
<evidence type="ECO:0000256" key="1">
    <source>
        <dbReference type="ARBA" id="ARBA00022614"/>
    </source>
</evidence>
<sequence>MRNIIIVVSLALLAVGAFQYPSWHASRTQLAIAEDRVREVIEAGTNSVNFSDLPALRRLPANIGDVPNLAYLTVRETSLSDLSGIEGINTLQHLDLNMTHVSDLAPLTGLPNLRLVQLHDTWIEDVSPLTTLPALERLDIGKTQIASLEPITRIENLQWLNLYRSHALDGSRDHLETLDRIVFLDISGGTAYRDNYRPGWQFNFVLQLNRYRKRFGL</sequence>
<proteinExistence type="predicted"/>
<dbReference type="Gene3D" id="3.80.10.10">
    <property type="entry name" value="Ribonuclease Inhibitor"/>
    <property type="match status" value="1"/>
</dbReference>
<accession>A0ABZ2BR63</accession>
<dbReference type="PANTHER" id="PTHR46652">
    <property type="entry name" value="LEUCINE-RICH REPEAT AND IQ DOMAIN-CONTAINING PROTEIN 1-RELATED"/>
    <property type="match status" value="1"/>
</dbReference>
<dbReference type="Proteomes" id="UP001318682">
    <property type="component" value="Chromosome"/>
</dbReference>
<evidence type="ECO:0008006" key="5">
    <source>
        <dbReference type="Google" id="ProtNLM"/>
    </source>
</evidence>
<dbReference type="RefSeq" id="WP_187431823.1">
    <property type="nucleotide sequence ID" value="NZ_CP143423.1"/>
</dbReference>
<evidence type="ECO:0000313" key="3">
    <source>
        <dbReference type="EMBL" id="WVX48336.1"/>
    </source>
</evidence>
<dbReference type="InterPro" id="IPR050836">
    <property type="entry name" value="SDS22/Internalin_LRR"/>
</dbReference>
<keyword evidence="4" id="KW-1185">Reference proteome</keyword>
<dbReference type="InterPro" id="IPR032675">
    <property type="entry name" value="LRR_dom_sf"/>
</dbReference>